<evidence type="ECO:0000313" key="10">
    <source>
        <dbReference type="Proteomes" id="UP000515146"/>
    </source>
</evidence>
<evidence type="ECO:0000256" key="2">
    <source>
        <dbReference type="ARBA" id="ARBA00004175"/>
    </source>
</evidence>
<dbReference type="GO" id="GO:0031297">
    <property type="term" value="P:replication fork processing"/>
    <property type="evidence" value="ECO:0007669"/>
    <property type="project" value="TreeGrafter"/>
</dbReference>
<evidence type="ECO:0000256" key="1">
    <source>
        <dbReference type="ARBA" id="ARBA00004123"/>
    </source>
</evidence>
<keyword evidence="7" id="KW-0638">Presynaptic neurotoxin</keyword>
<organism evidence="10 11">
    <name type="scientific">Dermatophagoides pteronyssinus</name>
    <name type="common">European house dust mite</name>
    <dbReference type="NCBI Taxonomy" id="6956"/>
    <lineage>
        <taxon>Eukaryota</taxon>
        <taxon>Metazoa</taxon>
        <taxon>Ecdysozoa</taxon>
        <taxon>Arthropoda</taxon>
        <taxon>Chelicerata</taxon>
        <taxon>Arachnida</taxon>
        <taxon>Acari</taxon>
        <taxon>Acariformes</taxon>
        <taxon>Sarcoptiformes</taxon>
        <taxon>Astigmata</taxon>
        <taxon>Psoroptidia</taxon>
        <taxon>Analgoidea</taxon>
        <taxon>Pyroglyphidae</taxon>
        <taxon>Dermatophagoidinae</taxon>
        <taxon>Dermatophagoides</taxon>
    </lineage>
</organism>
<dbReference type="KEGG" id="dpte:113792110"/>
<dbReference type="FunCoup" id="A0A6P6XXF1">
    <property type="interactions" value="251"/>
</dbReference>
<keyword evidence="4" id="KW-1052">Target cell membrane</keyword>
<sequence length="1263" mass="146610">MSSIKELKSDKIKYKNDPIKYVEIANLLGHKFRESGRYNEALDEHLEAITICKKIKNSTINRELEAVSRRALGECYSEMSQHSEALNQHELYLRLTLQINDPIEIQRAHATIGRTYLLWGQESENEKTNCDLMKKAEYSFQKAMDLCENLRSSGKLKPREYAEMKSRLLLNLGLVYENLHDFDKCKKLIEDSITLTKANYLFDELFRCQISMGSINEKTDCQTEAIHHYEEALKTADTLKSKRKKFDVFICLGLAWMKQEQIDRAKSFLKKAYCLKINVDEDKERIVQLLKVSMAIDCDLKKLFETNDLEEKIILCDRLGDHFVIIKCFLQAIKYYKKELLFATEANKPNAFISKIYVSIGQTYLDSGKYYKAIEYFKHEYNFQLGNTCEQCTSLLKIADIQECLYVFIDDLDIDEKDKLKKEIIENYENSMQLFSDLKVILPIDHDHNGQIDLDTRIQNGKGKLKLYKTAIGNYLNFLKSNKLNRYRQDELKEELADLNRITIVDDDKDDDDDEIQETEITNDIYDQYDIDLLAIEIDSDGNENDEEMPENFHSKPKRNPNKSSIRNRLNQFGETPLHTACIAGNLVQVERLISQNVDINAKDFCGWTPLHEACNHGFIAIVEHLLKKGANIESCDDRSDRITPLHDACNCGHFDIIRLLLDYNANVLAQNSNNETPIECLMSWRERSKNELNKQDLDNCLELEIRMINLMKDKGFDPTKLFKRSNNNNNNNNNNDNNSKLLQTTFTKMNGSDANTSTNIIRKRNLVKDHIYSSENSDQFIHRNANDENNMITVRDDLMAHEARQEYRNTIESIRYFGSKTKTAVSSSFQTKDHKHHHALIDENEEMPRDDWLIDDLGDKRQKQHIRKRMLGEYFDRNDTNKKLKSNTDVIQLDSDSFETNTNNNYPVVYDDDDDNENTFETFPSHLISGSSTTTIVEASTENNCSPVNSTSAIRANSANKDNHQIINRNKNRKALTVHFDDSQKSSFIVFIENDSNCRWLKEELIRRYFTHYGTKPMFSLRTDNDAILLDSDLVIDIVGDNERNIKAIIEQWTIDQPDKRYIELCTLQQTDVDKNIENSLRKSYKNLYLTFQGLYFPSKIQITLMMKALLKQNIKELDLSHTNLLANKENYNAFQTMIVSLSNLKELYLSNVSLSSSCLIHLINLNLSLRKLDLSYNPLGDDCVYSIAQIISTFRKLEHFNLSACDLTERFIQNNLLMNSIKNSTSLITFLLEYNDFPGDLNERMHELLNDGNRVHLDSNG</sequence>
<keyword evidence="7" id="KW-0800">Toxin</keyword>
<dbReference type="Pfam" id="PF13857">
    <property type="entry name" value="Ank_5"/>
    <property type="match status" value="1"/>
</dbReference>
<dbReference type="Proteomes" id="UP000515146">
    <property type="component" value="Unplaced"/>
</dbReference>
<dbReference type="InterPro" id="IPR052311">
    <property type="entry name" value="MMS22L-TONSL_complex_comp"/>
</dbReference>
<dbReference type="PANTHER" id="PTHR46358">
    <property type="entry name" value="TONSOKU-LIKE PROTEIN"/>
    <property type="match status" value="1"/>
</dbReference>
<reference evidence="11" key="1">
    <citation type="submission" date="2025-08" db="UniProtKB">
        <authorList>
            <consortium name="RefSeq"/>
        </authorList>
    </citation>
    <scope>IDENTIFICATION</scope>
    <source>
        <strain evidence="11">Airmid</strain>
    </source>
</reference>
<gene>
    <name evidence="11" type="primary">LOC113792110</name>
</gene>
<dbReference type="GO" id="GO:0044218">
    <property type="term" value="C:other organism cell membrane"/>
    <property type="evidence" value="ECO:0007669"/>
    <property type="project" value="UniProtKB-KW"/>
</dbReference>
<evidence type="ECO:0000313" key="11">
    <source>
        <dbReference type="RefSeq" id="XP_027197803.1"/>
    </source>
</evidence>
<dbReference type="SMART" id="SM00248">
    <property type="entry name" value="ANK"/>
    <property type="match status" value="3"/>
</dbReference>
<keyword evidence="9" id="KW-1053">Target membrane</keyword>
<dbReference type="Pfam" id="PF12796">
    <property type="entry name" value="Ank_2"/>
    <property type="match status" value="1"/>
</dbReference>
<dbReference type="PROSITE" id="PS50005">
    <property type="entry name" value="TPR"/>
    <property type="match status" value="1"/>
</dbReference>
<dbReference type="PANTHER" id="PTHR46358:SF1">
    <property type="entry name" value="TONSOKU-LIKE PROTEIN"/>
    <property type="match status" value="1"/>
</dbReference>
<evidence type="ECO:0000256" key="6">
    <source>
        <dbReference type="ARBA" id="ARBA00022737"/>
    </source>
</evidence>
<name>A0A6P6XXF1_DERPT</name>
<dbReference type="Gene3D" id="3.80.10.10">
    <property type="entry name" value="Ribonuclease Inhibitor"/>
    <property type="match status" value="1"/>
</dbReference>
<dbReference type="SUPFAM" id="SSF52047">
    <property type="entry name" value="RNI-like"/>
    <property type="match status" value="1"/>
</dbReference>
<comment type="subcellular location">
    <subcellularLocation>
        <location evidence="1">Nucleus</location>
    </subcellularLocation>
    <subcellularLocation>
        <location evidence="2">Target cell membrane</location>
    </subcellularLocation>
</comment>
<dbReference type="GO" id="GO:0043596">
    <property type="term" value="C:nuclear replication fork"/>
    <property type="evidence" value="ECO:0007669"/>
    <property type="project" value="TreeGrafter"/>
</dbReference>
<evidence type="ECO:0000256" key="8">
    <source>
        <dbReference type="ARBA" id="ARBA00023242"/>
    </source>
</evidence>
<evidence type="ECO:0000256" key="5">
    <source>
        <dbReference type="ARBA" id="ARBA00022614"/>
    </source>
</evidence>
<dbReference type="Gene3D" id="1.25.40.20">
    <property type="entry name" value="Ankyrin repeat-containing domain"/>
    <property type="match status" value="1"/>
</dbReference>
<keyword evidence="9" id="KW-0472">Membrane</keyword>
<dbReference type="GO" id="GO:0044231">
    <property type="term" value="C:host cell presynaptic membrane"/>
    <property type="evidence" value="ECO:0007669"/>
    <property type="project" value="UniProtKB-KW"/>
</dbReference>
<keyword evidence="3" id="KW-0268">Exocytosis</keyword>
<dbReference type="InterPro" id="IPR011990">
    <property type="entry name" value="TPR-like_helical_dom_sf"/>
</dbReference>
<dbReference type="Pfam" id="PF13181">
    <property type="entry name" value="TPR_8"/>
    <property type="match status" value="2"/>
</dbReference>
<dbReference type="GO" id="GO:0006887">
    <property type="term" value="P:exocytosis"/>
    <property type="evidence" value="ECO:0007669"/>
    <property type="project" value="UniProtKB-KW"/>
</dbReference>
<dbReference type="InterPro" id="IPR036770">
    <property type="entry name" value="Ankyrin_rpt-contain_sf"/>
</dbReference>
<proteinExistence type="predicted"/>
<keyword evidence="8" id="KW-0539">Nucleus</keyword>
<dbReference type="InParanoid" id="A0A6P6XXF1"/>
<dbReference type="PROSITE" id="PS50088">
    <property type="entry name" value="ANK_REPEAT"/>
    <property type="match status" value="3"/>
</dbReference>
<dbReference type="SMART" id="SM00028">
    <property type="entry name" value="TPR"/>
    <property type="match status" value="6"/>
</dbReference>
<dbReference type="RefSeq" id="XP_027197803.1">
    <property type="nucleotide sequence ID" value="XM_027342002.1"/>
</dbReference>
<dbReference type="InterPro" id="IPR032675">
    <property type="entry name" value="LRR_dom_sf"/>
</dbReference>
<dbReference type="GO" id="GO:0000724">
    <property type="term" value="P:double-strand break repair via homologous recombination"/>
    <property type="evidence" value="ECO:0007669"/>
    <property type="project" value="TreeGrafter"/>
</dbReference>
<evidence type="ECO:0000256" key="9">
    <source>
        <dbReference type="ARBA" id="ARBA00023298"/>
    </source>
</evidence>
<keyword evidence="5" id="KW-0433">Leucine-rich repeat</keyword>
<dbReference type="OrthoDB" id="2384350at2759"/>
<keyword evidence="6" id="KW-0677">Repeat</keyword>
<dbReference type="SUPFAM" id="SSF48403">
    <property type="entry name" value="Ankyrin repeat"/>
    <property type="match status" value="1"/>
</dbReference>
<accession>A0A6P6XXF1</accession>
<protein>
    <submittedName>
        <fullName evidence="11">Tonsoku-like protein</fullName>
    </submittedName>
</protein>
<dbReference type="InterPro" id="IPR019734">
    <property type="entry name" value="TPR_rpt"/>
</dbReference>
<evidence type="ECO:0000256" key="3">
    <source>
        <dbReference type="ARBA" id="ARBA00022483"/>
    </source>
</evidence>
<evidence type="ECO:0000256" key="7">
    <source>
        <dbReference type="ARBA" id="ARBA00023028"/>
    </source>
</evidence>
<dbReference type="OMA" id="ITQHLAK"/>
<keyword evidence="7" id="KW-0528">Neurotoxin</keyword>
<keyword evidence="10" id="KW-1185">Reference proteome</keyword>
<dbReference type="Gene3D" id="1.25.40.10">
    <property type="entry name" value="Tetratricopeptide repeat domain"/>
    <property type="match status" value="2"/>
</dbReference>
<dbReference type="InterPro" id="IPR002110">
    <property type="entry name" value="Ankyrin_rpt"/>
</dbReference>
<evidence type="ECO:0000256" key="4">
    <source>
        <dbReference type="ARBA" id="ARBA00022537"/>
    </source>
</evidence>
<dbReference type="SUPFAM" id="SSF48452">
    <property type="entry name" value="TPR-like"/>
    <property type="match status" value="3"/>
</dbReference>
<dbReference type="PROSITE" id="PS50297">
    <property type="entry name" value="ANK_REP_REGION"/>
    <property type="match status" value="3"/>
</dbReference>
<dbReference type="AlphaFoldDB" id="A0A6P6XXF1"/>